<protein>
    <recommendedName>
        <fullName evidence="3">Nuclease SbcCD subunit C</fullName>
    </recommendedName>
</protein>
<comment type="subunit">
    <text evidence="2">Heterodimer of SbcC and SbcD.</text>
</comment>
<feature type="compositionally biased region" description="Polar residues" evidence="5">
    <location>
        <begin position="556"/>
        <end position="572"/>
    </location>
</feature>
<dbReference type="GO" id="GO:0016887">
    <property type="term" value="F:ATP hydrolysis activity"/>
    <property type="evidence" value="ECO:0007669"/>
    <property type="project" value="InterPro"/>
</dbReference>
<feature type="coiled-coil region" evidence="4">
    <location>
        <begin position="784"/>
        <end position="811"/>
    </location>
</feature>
<dbReference type="InterPro" id="IPR027417">
    <property type="entry name" value="P-loop_NTPase"/>
</dbReference>
<dbReference type="Pfam" id="PF13558">
    <property type="entry name" value="SbcC_Walker_B"/>
    <property type="match status" value="1"/>
</dbReference>
<sequence length="1015" mass="115232">MKPVYLDMTAFGPYAGRQVIDFRLLGDRQLFLIYGPTGSGKTTILDAMCYALYGELSGGTEGRNGAHMRSEYATPEEVTQVAFTFTIGQKLYRVERSPDQEIAKKRGTGTRHVSMKAALYELNTPDGDILVTSKNVSQKIEKLLGFKSDQFRQVVLLPQGDFRKLLLANSSDRQRIMQVLFHTQRYDRLQALAKTMHDDVSHAYEDLKKKIEQYLSLTGAADEAILMQTIADKTAQAGEAKEKSGRAVRQRDDFQKEVQQAEAVASHWKAWEDAKVRLQQLETQKETMAAEEKKLDLLEKARLLSEPCRTLDDIQKQGVEASKEWETLQTKATAADTELKRLNGQEEDMKAGHDQCETDKAEAIRLENLVTEADSYAALKEEQHKASLQAAACEKAWHTADQTREMAQKKLDMVRKTRDALSGREGEYEKVRARTKQWKLRANQEKQIENLKNNWQDTAKKQEAAASHLKNVLQKAVQDKTDFDAVSAMFLQGQAFVLAENLHDGDVCPVCGAVSHPKLAVKPADFPEKADVERCRKRAEESEQQRQQAEQDEQVLSAQAQEQQRQYESLRQQYPEDGTSADWSRRAEQSAAEEAVLLKEIEQARQLAQQLEEKEKTVTQQTAVTEQARKDYEEARLYRTRAEEALARAERTLPEEYRNPTVLKGKIQTLRQQLAAFEKKEKDWNAARQKQEQEKAHWSGQARMKEAQRDELRQKYKKALEELKAQAGQCGFRDMNECRALQKELQQIEPLKEKLTSYGASLQQTRGQVLQEEKMIHGKTKPDMETYRKKLDALNQACQDLSRQQAALAAELRQLTNCASQIDAWHKEQTELSEHYKTVGALYDLISGRTTGINFERYVLGALLDEVLQAANQRLQKMSRNRYELQRSHSWDDRRVRQIGLDIEVFDAYTGYARPANTLSGGETFLASLSLALGLADVVQAYSGGIHLDTIFIDEGFGTLDPETLDFALKALLELRQGGRLVGIISHVGELRERIDTRLAVKKTDCGSVASFELL</sequence>
<feature type="coiled-coil region" evidence="4">
    <location>
        <begin position="271"/>
        <end position="301"/>
    </location>
</feature>
<dbReference type="PANTHER" id="PTHR32114">
    <property type="entry name" value="ABC TRANSPORTER ABCH.3"/>
    <property type="match status" value="1"/>
</dbReference>
<evidence type="ECO:0000256" key="5">
    <source>
        <dbReference type="SAM" id="MobiDB-lite"/>
    </source>
</evidence>
<dbReference type="SUPFAM" id="SSF52540">
    <property type="entry name" value="P-loop containing nucleoside triphosphate hydrolases"/>
    <property type="match status" value="1"/>
</dbReference>
<feature type="region of interest" description="Disordered" evidence="5">
    <location>
        <begin position="528"/>
        <end position="588"/>
    </location>
</feature>
<evidence type="ECO:0000256" key="3">
    <source>
        <dbReference type="ARBA" id="ARBA00013368"/>
    </source>
</evidence>
<keyword evidence="4" id="KW-0175">Coiled coil</keyword>
<dbReference type="AlphaFoldDB" id="A0A848BU30"/>
<dbReference type="GO" id="GO:0006302">
    <property type="term" value="P:double-strand break repair"/>
    <property type="evidence" value="ECO:0007669"/>
    <property type="project" value="InterPro"/>
</dbReference>
<evidence type="ECO:0000256" key="4">
    <source>
        <dbReference type="SAM" id="Coils"/>
    </source>
</evidence>
<evidence type="ECO:0000256" key="1">
    <source>
        <dbReference type="ARBA" id="ARBA00006930"/>
    </source>
</evidence>
<dbReference type="Proteomes" id="UP000591071">
    <property type="component" value="Unassembled WGS sequence"/>
</dbReference>
<comment type="caution">
    <text evidence="6">The sequence shown here is derived from an EMBL/GenBank/DDBJ whole genome shotgun (WGS) entry which is preliminary data.</text>
</comment>
<dbReference type="RefSeq" id="WP_170087562.1">
    <property type="nucleotide sequence ID" value="NZ_JABAFG010000009.1"/>
</dbReference>
<gene>
    <name evidence="6" type="ORF">HF872_06690</name>
</gene>
<dbReference type="PANTHER" id="PTHR32114:SF2">
    <property type="entry name" value="ABC TRANSPORTER ABCH.3"/>
    <property type="match status" value="1"/>
</dbReference>
<accession>A0A848BU30</accession>
<dbReference type="Pfam" id="PF13555">
    <property type="entry name" value="AAA_29"/>
    <property type="match status" value="1"/>
</dbReference>
<feature type="region of interest" description="Disordered" evidence="5">
    <location>
        <begin position="686"/>
        <end position="710"/>
    </location>
</feature>
<feature type="compositionally biased region" description="Basic and acidic residues" evidence="5">
    <location>
        <begin position="528"/>
        <end position="544"/>
    </location>
</feature>
<evidence type="ECO:0000256" key="2">
    <source>
        <dbReference type="ARBA" id="ARBA00011322"/>
    </source>
</evidence>
<comment type="similarity">
    <text evidence="1">Belongs to the SMC family. SbcC subfamily.</text>
</comment>
<dbReference type="Gene3D" id="3.40.50.300">
    <property type="entry name" value="P-loop containing nucleotide triphosphate hydrolases"/>
    <property type="match status" value="2"/>
</dbReference>
<organism evidence="6 7">
    <name type="scientific">Megasphaera hexanoica</name>
    <dbReference type="NCBI Taxonomy" id="1675036"/>
    <lineage>
        <taxon>Bacteria</taxon>
        <taxon>Bacillati</taxon>
        <taxon>Bacillota</taxon>
        <taxon>Negativicutes</taxon>
        <taxon>Veillonellales</taxon>
        <taxon>Veillonellaceae</taxon>
        <taxon>Megasphaera</taxon>
    </lineage>
</organism>
<evidence type="ECO:0000313" key="7">
    <source>
        <dbReference type="Proteomes" id="UP000591071"/>
    </source>
</evidence>
<evidence type="ECO:0000313" key="6">
    <source>
        <dbReference type="EMBL" id="NME28308.1"/>
    </source>
</evidence>
<proteinExistence type="inferred from homology"/>
<dbReference type="EMBL" id="JABAFG010000009">
    <property type="protein sequence ID" value="NME28308.1"/>
    <property type="molecule type" value="Genomic_DNA"/>
</dbReference>
<name>A0A848BU30_9FIRM</name>
<reference evidence="6 7" key="1">
    <citation type="submission" date="2020-04" db="EMBL/GenBank/DDBJ databases">
        <authorList>
            <person name="Hitch T.C.A."/>
            <person name="Wylensek D."/>
            <person name="Clavel T."/>
        </authorList>
    </citation>
    <scope>NUCLEOTIDE SEQUENCE [LARGE SCALE GENOMIC DNA]</scope>
    <source>
        <strain evidence="6 7">Oil-RF-744-FAT-WT-6-1</strain>
    </source>
</reference>